<evidence type="ECO:0000256" key="2">
    <source>
        <dbReference type="ARBA" id="ARBA00022801"/>
    </source>
</evidence>
<dbReference type="GO" id="GO:0005737">
    <property type="term" value="C:cytoplasm"/>
    <property type="evidence" value="ECO:0007669"/>
    <property type="project" value="TreeGrafter"/>
</dbReference>
<dbReference type="InterPro" id="IPR039461">
    <property type="entry name" value="Peptidase_M49"/>
</dbReference>
<dbReference type="GO" id="GO:0008239">
    <property type="term" value="F:dipeptidyl-peptidase activity"/>
    <property type="evidence" value="ECO:0007669"/>
    <property type="project" value="TreeGrafter"/>
</dbReference>
<keyword evidence="1" id="KW-0479">Metal-binding</keyword>
<dbReference type="EMBL" id="CP014504">
    <property type="protein sequence ID" value="AMQ01119.1"/>
    <property type="molecule type" value="Genomic_DNA"/>
</dbReference>
<protein>
    <submittedName>
        <fullName evidence="3">Peptidase M49</fullName>
    </submittedName>
</protein>
<keyword evidence="4" id="KW-1185">Reference proteome</keyword>
<dbReference type="Proteomes" id="UP000071561">
    <property type="component" value="Chromosome"/>
</dbReference>
<dbReference type="PANTHER" id="PTHR23422">
    <property type="entry name" value="DIPEPTIDYL PEPTIDASE III-RELATED"/>
    <property type="match status" value="1"/>
</dbReference>
<organism evidence="3 4">
    <name type="scientific">Pedobacter cryoconitis</name>
    <dbReference type="NCBI Taxonomy" id="188932"/>
    <lineage>
        <taxon>Bacteria</taxon>
        <taxon>Pseudomonadati</taxon>
        <taxon>Bacteroidota</taxon>
        <taxon>Sphingobacteriia</taxon>
        <taxon>Sphingobacteriales</taxon>
        <taxon>Sphingobacteriaceae</taxon>
        <taxon>Pedobacter</taxon>
    </lineage>
</organism>
<proteinExistence type="predicted"/>
<dbReference type="AlphaFoldDB" id="A0A127VJN2"/>
<sequence>MNKTTKAALFLAGCSIIAGIGSCTNTSGTKTATTTTTEKPSAVKDSLQEYVHNRLDIYETVKLTTNLNVLSANERKILPLLIQAAQIMDELFWKQAYPQRDSLLASLKDEKTKEFIKINYGPWDRLNGDKPFIAGIGAKPEGASFYPAGMTKADLEKSTLKDKFNAYSVIQKDSTGKLVSVPYHVIYASELQRASSLLKQAALMTEDAGFKKYLNLRADALMNDNFNASDYAWLDMKTNILDIIIGPIENYEDKMFNARTSYEAYVLVKDKVWSKRLAKYVSMLPELQKGLPVAEKYKKEKPGTDSELNAYDVVYYAGDCNSGSKTIAVNLPNDEVIQQKKGTRRSQLKNAMKAKFDKILVPIAAELIDKDQQQYINFDSFFANVMFHEVAHGLGIKNTVTGKGFVKEALKEQSGWLEEGKADILGLYMVTGLLKKGELTGDIKAYYTTFMAGLLRSVRFGASSAHGKANMQCFNFFKEKGAFVRTANGTYKVDFTKFQTAMNDLSNVILTLQGNGDKAAVEKVQKTYAVISPELQADLDRLSKKGIPVDIIFEQGVDVLGVK</sequence>
<dbReference type="KEGG" id="pcm:AY601_4270"/>
<name>A0A127VJN2_9SPHI</name>
<dbReference type="Pfam" id="PF03571">
    <property type="entry name" value="Peptidase_M49"/>
    <property type="match status" value="1"/>
</dbReference>
<dbReference type="Gene3D" id="3.30.540.30">
    <property type="match status" value="1"/>
</dbReference>
<dbReference type="OrthoDB" id="9812747at2"/>
<evidence type="ECO:0000313" key="3">
    <source>
        <dbReference type="EMBL" id="AMQ01119.1"/>
    </source>
</evidence>
<dbReference type="GO" id="GO:0046872">
    <property type="term" value="F:metal ion binding"/>
    <property type="evidence" value="ECO:0007669"/>
    <property type="project" value="UniProtKB-KW"/>
</dbReference>
<reference evidence="3 4" key="1">
    <citation type="submission" date="2016-03" db="EMBL/GenBank/DDBJ databases">
        <title>Complete genome sequence of Pedobacter cryoconitis PAMC 27485.</title>
        <authorList>
            <person name="Lee J."/>
            <person name="Kim O.-S."/>
        </authorList>
    </citation>
    <scope>NUCLEOTIDE SEQUENCE [LARGE SCALE GENOMIC DNA]</scope>
    <source>
        <strain evidence="3 4">PAMC 27485</strain>
    </source>
</reference>
<evidence type="ECO:0000313" key="4">
    <source>
        <dbReference type="Proteomes" id="UP000071561"/>
    </source>
</evidence>
<gene>
    <name evidence="3" type="ORF">AY601_4270</name>
</gene>
<keyword evidence="2" id="KW-0378">Hydrolase</keyword>
<evidence type="ECO:0000256" key="1">
    <source>
        <dbReference type="ARBA" id="ARBA00022723"/>
    </source>
</evidence>
<dbReference type="PROSITE" id="PS51257">
    <property type="entry name" value="PROKAR_LIPOPROTEIN"/>
    <property type="match status" value="1"/>
</dbReference>
<dbReference type="PANTHER" id="PTHR23422:SF9">
    <property type="entry name" value="ZN-DEPENDENT HYDROLASE"/>
    <property type="match status" value="1"/>
</dbReference>
<accession>A0A127VJN2</accession>
<dbReference type="RefSeq" id="WP_068404822.1">
    <property type="nucleotide sequence ID" value="NZ_CP014504.1"/>
</dbReference>
<dbReference type="PATRIC" id="fig|188932.3.peg.4430"/>